<dbReference type="AlphaFoldDB" id="A0A6C0KYT9"/>
<protein>
    <submittedName>
        <fullName evidence="1">Uncharacterized protein</fullName>
    </submittedName>
</protein>
<organism evidence="1">
    <name type="scientific">viral metagenome</name>
    <dbReference type="NCBI Taxonomy" id="1070528"/>
    <lineage>
        <taxon>unclassified sequences</taxon>
        <taxon>metagenomes</taxon>
        <taxon>organismal metagenomes</taxon>
    </lineage>
</organism>
<sequence>MVVNSEIIFEPPKTTFKNCKCWTCVQKSPLDYSWDTKFFISRNLYFQQKSDKDIRRLTENIKKLKPNWSFNFIQKYIISRYPDYYFYNKKLKERYQDLSILSREKFRTNIISKKYLCDDVIQYIHLFL</sequence>
<name>A0A6C0KYT9_9ZZZZ</name>
<dbReference type="EMBL" id="MN741018">
    <property type="protein sequence ID" value="QHU22769.1"/>
    <property type="molecule type" value="Genomic_DNA"/>
</dbReference>
<proteinExistence type="predicted"/>
<evidence type="ECO:0000313" key="1">
    <source>
        <dbReference type="EMBL" id="QHU22769.1"/>
    </source>
</evidence>
<accession>A0A6C0KYT9</accession>
<reference evidence="1" key="1">
    <citation type="journal article" date="2020" name="Nature">
        <title>Giant virus diversity and host interactions through global metagenomics.</title>
        <authorList>
            <person name="Schulz F."/>
            <person name="Roux S."/>
            <person name="Paez-Espino D."/>
            <person name="Jungbluth S."/>
            <person name="Walsh D.A."/>
            <person name="Denef V.J."/>
            <person name="McMahon K.D."/>
            <person name="Konstantinidis K.T."/>
            <person name="Eloe-Fadrosh E.A."/>
            <person name="Kyrpides N.C."/>
            <person name="Woyke T."/>
        </authorList>
    </citation>
    <scope>NUCLEOTIDE SEQUENCE</scope>
    <source>
        <strain evidence="1">GVMAG-S-ERX555907-63</strain>
    </source>
</reference>